<keyword evidence="2" id="KW-1185">Reference proteome</keyword>
<comment type="caution">
    <text evidence="1">The sequence shown here is derived from an EMBL/GenBank/DDBJ whole genome shotgun (WGS) entry which is preliminary data.</text>
</comment>
<evidence type="ECO:0000313" key="2">
    <source>
        <dbReference type="Proteomes" id="UP000276133"/>
    </source>
</evidence>
<evidence type="ECO:0000313" key="1">
    <source>
        <dbReference type="EMBL" id="RNA13980.1"/>
    </source>
</evidence>
<dbReference type="EMBL" id="REGN01005282">
    <property type="protein sequence ID" value="RNA13980.1"/>
    <property type="molecule type" value="Genomic_DNA"/>
</dbReference>
<gene>
    <name evidence="1" type="ORF">BpHYR1_012577</name>
</gene>
<organism evidence="1 2">
    <name type="scientific">Brachionus plicatilis</name>
    <name type="common">Marine rotifer</name>
    <name type="synonym">Brachionus muelleri</name>
    <dbReference type="NCBI Taxonomy" id="10195"/>
    <lineage>
        <taxon>Eukaryota</taxon>
        <taxon>Metazoa</taxon>
        <taxon>Spiralia</taxon>
        <taxon>Gnathifera</taxon>
        <taxon>Rotifera</taxon>
        <taxon>Eurotatoria</taxon>
        <taxon>Monogononta</taxon>
        <taxon>Pseudotrocha</taxon>
        <taxon>Ploima</taxon>
        <taxon>Brachionidae</taxon>
        <taxon>Brachionus</taxon>
    </lineage>
</organism>
<proteinExistence type="predicted"/>
<accession>A0A3M7QRK2</accession>
<dbReference type="Proteomes" id="UP000276133">
    <property type="component" value="Unassembled WGS sequence"/>
</dbReference>
<protein>
    <submittedName>
        <fullName evidence="1">Uncharacterized protein</fullName>
    </submittedName>
</protein>
<reference evidence="1 2" key="1">
    <citation type="journal article" date="2018" name="Sci. Rep.">
        <title>Genomic signatures of local adaptation to the degree of environmental predictability in rotifers.</title>
        <authorList>
            <person name="Franch-Gras L."/>
            <person name="Hahn C."/>
            <person name="Garcia-Roger E.M."/>
            <person name="Carmona M.J."/>
            <person name="Serra M."/>
            <person name="Gomez A."/>
        </authorList>
    </citation>
    <scope>NUCLEOTIDE SEQUENCE [LARGE SCALE GENOMIC DNA]</scope>
    <source>
        <strain evidence="1">HYR1</strain>
    </source>
</reference>
<name>A0A3M7QRK2_BRAPC</name>
<dbReference type="AlphaFoldDB" id="A0A3M7QRK2"/>
<sequence length="91" mass="10737">MAIIKKTTAIYLVKHCLSIKKECNKKFHYTETKITVLVKIISYCLDHDRRPFHFCNTCFSAYEVYSKSRYIFGFNILLQILSLDSTKFVNT</sequence>